<keyword evidence="3" id="KW-1185">Reference proteome</keyword>
<feature type="domain" description="Integrase catalytic" evidence="1">
    <location>
        <begin position="6"/>
        <end position="34"/>
    </location>
</feature>
<sequence length="40" mass="4594">MGRFIEALCDYIEWYNKDRIKLSLGGMSPAQYRRSLGLAA</sequence>
<evidence type="ECO:0000313" key="3">
    <source>
        <dbReference type="Proteomes" id="UP000463388"/>
    </source>
</evidence>
<protein>
    <submittedName>
        <fullName evidence="2">IS3 family transposase</fullName>
    </submittedName>
</protein>
<gene>
    <name evidence="2" type="ORF">GKZ27_03755</name>
</gene>
<dbReference type="Pfam" id="PF13333">
    <property type="entry name" value="rve_2"/>
    <property type="match status" value="1"/>
</dbReference>
<dbReference type="Proteomes" id="UP000463388">
    <property type="component" value="Unassembled WGS sequence"/>
</dbReference>
<dbReference type="AlphaFoldDB" id="A0A6N8JP23"/>
<evidence type="ECO:0000313" key="2">
    <source>
        <dbReference type="EMBL" id="MVX60576.1"/>
    </source>
</evidence>
<proteinExistence type="predicted"/>
<accession>A0A6N8JP23</accession>
<reference evidence="2 3" key="1">
    <citation type="submission" date="2019-12" db="EMBL/GenBank/DDBJ databases">
        <title>Microbes associate with the intestines of laboratory mice.</title>
        <authorList>
            <person name="Navarre W."/>
            <person name="Wong E."/>
        </authorList>
    </citation>
    <scope>NUCLEOTIDE SEQUENCE [LARGE SCALE GENOMIC DNA]</scope>
    <source>
        <strain evidence="2 3">NM66_B29</strain>
    </source>
</reference>
<dbReference type="GO" id="GO:0015074">
    <property type="term" value="P:DNA integration"/>
    <property type="evidence" value="ECO:0007669"/>
    <property type="project" value="InterPro"/>
</dbReference>
<name>A0A6N8JP23_9ACTN</name>
<evidence type="ECO:0000259" key="1">
    <source>
        <dbReference type="Pfam" id="PF13333"/>
    </source>
</evidence>
<dbReference type="OrthoDB" id="3173629at2"/>
<dbReference type="EMBL" id="WSRR01000005">
    <property type="protein sequence ID" value="MVX60576.1"/>
    <property type="molecule type" value="Genomic_DNA"/>
</dbReference>
<dbReference type="InterPro" id="IPR001584">
    <property type="entry name" value="Integrase_cat-core"/>
</dbReference>
<organism evidence="2 3">
    <name type="scientific">Adlercreutzia mucosicola</name>
    <dbReference type="NCBI Taxonomy" id="580026"/>
    <lineage>
        <taxon>Bacteria</taxon>
        <taxon>Bacillati</taxon>
        <taxon>Actinomycetota</taxon>
        <taxon>Coriobacteriia</taxon>
        <taxon>Eggerthellales</taxon>
        <taxon>Eggerthellaceae</taxon>
        <taxon>Adlercreutzia</taxon>
    </lineage>
</organism>
<comment type="caution">
    <text evidence="2">The sequence shown here is derived from an EMBL/GenBank/DDBJ whole genome shotgun (WGS) entry which is preliminary data.</text>
</comment>